<feature type="domain" description="DUF1989" evidence="1">
    <location>
        <begin position="8"/>
        <end position="172"/>
    </location>
</feature>
<dbReference type="PANTHER" id="PTHR31527:SF0">
    <property type="entry name" value="RE64534P"/>
    <property type="match status" value="1"/>
</dbReference>
<keyword evidence="3" id="KW-1185">Reference proteome</keyword>
<proteinExistence type="predicted"/>
<organism evidence="2 3">
    <name type="scientific">Ktedonosporobacter rubrisoli</name>
    <dbReference type="NCBI Taxonomy" id="2509675"/>
    <lineage>
        <taxon>Bacteria</taxon>
        <taxon>Bacillati</taxon>
        <taxon>Chloroflexota</taxon>
        <taxon>Ktedonobacteria</taxon>
        <taxon>Ktedonobacterales</taxon>
        <taxon>Ktedonosporobacteraceae</taxon>
        <taxon>Ktedonosporobacter</taxon>
    </lineage>
</organism>
<accession>A0A4P6K3V7</accession>
<dbReference type="Proteomes" id="UP000290365">
    <property type="component" value="Chromosome"/>
</dbReference>
<gene>
    <name evidence="2" type="ORF">EPA93_44935</name>
</gene>
<sequence>MTDLVRYHVEARTGVGFPLKAGQLLTIIDPQGEQSGDLVAFGEADKAEWLSSGRSIDYNETIYLTTGHVLYSNRSTPMFTIVEDTVGKHDFLFAPCSLEMFQRSYGIQGDHPSCFDNLAKNLASFGITGDMLPTPFNFFMNASILPSGAITIAPPLSRPGSFVRLRAEMDLIVGISACSAPGCNNGTCKPIDVEITGKIGA</sequence>
<dbReference type="PANTHER" id="PTHR31527">
    <property type="entry name" value="RE64534P"/>
    <property type="match status" value="1"/>
</dbReference>
<dbReference type="RefSeq" id="WP_129893804.1">
    <property type="nucleotide sequence ID" value="NZ_CP035758.1"/>
</dbReference>
<name>A0A4P6K3V7_KTERU</name>
<dbReference type="AlphaFoldDB" id="A0A4P6K3V7"/>
<dbReference type="InterPro" id="IPR018959">
    <property type="entry name" value="DUF1989"/>
</dbReference>
<dbReference type="KEGG" id="kbs:EPA93_44935"/>
<protein>
    <submittedName>
        <fullName evidence="2">Urea carboxylase-associated family protein</fullName>
    </submittedName>
</protein>
<dbReference type="Pfam" id="PF09347">
    <property type="entry name" value="DUF1989"/>
    <property type="match status" value="1"/>
</dbReference>
<reference evidence="2 3" key="1">
    <citation type="submission" date="2019-01" db="EMBL/GenBank/DDBJ databases">
        <title>Ktedonosporobacter rubrisoli SCAWS-G2.</title>
        <authorList>
            <person name="Huang Y."/>
            <person name="Yan B."/>
        </authorList>
    </citation>
    <scope>NUCLEOTIDE SEQUENCE [LARGE SCALE GENOMIC DNA]</scope>
    <source>
        <strain evidence="2 3">SCAWS-G2</strain>
    </source>
</reference>
<dbReference type="EMBL" id="CP035758">
    <property type="protein sequence ID" value="QBD82735.1"/>
    <property type="molecule type" value="Genomic_DNA"/>
</dbReference>
<evidence type="ECO:0000259" key="1">
    <source>
        <dbReference type="Pfam" id="PF09347"/>
    </source>
</evidence>
<evidence type="ECO:0000313" key="2">
    <source>
        <dbReference type="EMBL" id="QBD82735.1"/>
    </source>
</evidence>
<dbReference type="OrthoDB" id="9772660at2"/>
<evidence type="ECO:0000313" key="3">
    <source>
        <dbReference type="Proteomes" id="UP000290365"/>
    </source>
</evidence>